<dbReference type="InterPro" id="IPR008210">
    <property type="entry name" value="PEP_carboxykinase_N"/>
</dbReference>
<sequence length="370" mass="39444">MLGLRRAVSRVSLRSFSSVAAPSPSFASMLEPPVRARRDFIGAFPEETEANNFEVNWSLGDDDITPRNNCYRNRALDRLAQAASANPISSVRANATAQALDAAPFLDLWEDVTEYLGHVQDLYISDGAVGGHAAARTPIRVVSDSPALAHALANLLVKVPTLKDPHTPRPILVVWESNAEKPVFAYNIDTNEDGFTQAKLVVRGAIELKDLISTVLNLKAELDGDADTAVVAADVVVDKDGSTSLLFRATDAFRGAHQGDLAAAHGAAWHPSVGVTPAFQGAILPSGAVVAKKAKKARHQTYPAVWSKEHSVVAFPFATVVNHPSTAVAIDASNKGEVSIDEFVQLVKGSPALAKALEQHQTKCVVKKAL</sequence>
<keyword evidence="2" id="KW-1185">Reference proteome</keyword>
<dbReference type="AlphaFoldDB" id="A0A6G0W719"/>
<dbReference type="GO" id="GO:0004611">
    <property type="term" value="F:phosphoenolpyruvate carboxykinase activity"/>
    <property type="evidence" value="ECO:0007669"/>
    <property type="project" value="InterPro"/>
</dbReference>
<dbReference type="SUPFAM" id="SSF68923">
    <property type="entry name" value="PEP carboxykinase N-terminal domain"/>
    <property type="match status" value="1"/>
</dbReference>
<dbReference type="GO" id="GO:0006094">
    <property type="term" value="P:gluconeogenesis"/>
    <property type="evidence" value="ECO:0007669"/>
    <property type="project" value="InterPro"/>
</dbReference>
<protein>
    <recommendedName>
        <fullName evidence="3">EF-hand domain-containing protein</fullName>
    </recommendedName>
</protein>
<dbReference type="GO" id="GO:0017076">
    <property type="term" value="F:purine nucleotide binding"/>
    <property type="evidence" value="ECO:0007669"/>
    <property type="project" value="InterPro"/>
</dbReference>
<accession>A0A6G0W719</accession>
<evidence type="ECO:0000313" key="2">
    <source>
        <dbReference type="Proteomes" id="UP000481153"/>
    </source>
</evidence>
<comment type="caution">
    <text evidence="1">The sequence shown here is derived from an EMBL/GenBank/DDBJ whole genome shotgun (WGS) entry which is preliminary data.</text>
</comment>
<organism evidence="1 2">
    <name type="scientific">Aphanomyces euteiches</name>
    <dbReference type="NCBI Taxonomy" id="100861"/>
    <lineage>
        <taxon>Eukaryota</taxon>
        <taxon>Sar</taxon>
        <taxon>Stramenopiles</taxon>
        <taxon>Oomycota</taxon>
        <taxon>Saprolegniomycetes</taxon>
        <taxon>Saprolegniales</taxon>
        <taxon>Verrucalvaceae</taxon>
        <taxon>Aphanomyces</taxon>
    </lineage>
</organism>
<gene>
    <name evidence="1" type="ORF">Ae201684_017998</name>
</gene>
<name>A0A6G0W719_9STRA</name>
<evidence type="ECO:0000313" key="1">
    <source>
        <dbReference type="EMBL" id="KAF0723034.1"/>
    </source>
</evidence>
<proteinExistence type="predicted"/>
<dbReference type="Proteomes" id="UP000481153">
    <property type="component" value="Unassembled WGS sequence"/>
</dbReference>
<evidence type="ECO:0008006" key="3">
    <source>
        <dbReference type="Google" id="ProtNLM"/>
    </source>
</evidence>
<dbReference type="EMBL" id="VJMJ01000318">
    <property type="protein sequence ID" value="KAF0723034.1"/>
    <property type="molecule type" value="Genomic_DNA"/>
</dbReference>
<dbReference type="Gene3D" id="3.40.449.10">
    <property type="entry name" value="Phosphoenolpyruvate Carboxykinase, domain 1"/>
    <property type="match status" value="1"/>
</dbReference>
<dbReference type="VEuPathDB" id="FungiDB:AeMF1_003460"/>
<reference evidence="1 2" key="1">
    <citation type="submission" date="2019-07" db="EMBL/GenBank/DDBJ databases">
        <title>Genomics analysis of Aphanomyces spp. identifies a new class of oomycete effector associated with host adaptation.</title>
        <authorList>
            <person name="Gaulin E."/>
        </authorList>
    </citation>
    <scope>NUCLEOTIDE SEQUENCE [LARGE SCALE GENOMIC DNA]</scope>
    <source>
        <strain evidence="1 2">ATCC 201684</strain>
    </source>
</reference>